<dbReference type="GeneID" id="17255872"/>
<dbReference type="PANTHER" id="PTHR12734">
    <property type="entry name" value="METHYLTRANSFERASE-RELATED"/>
    <property type="match status" value="1"/>
</dbReference>
<keyword evidence="4" id="KW-1185">Reference proteome</keyword>
<dbReference type="PaxDb" id="2903-EOD09722"/>
<accession>A0A0D3IEN7</accession>
<dbReference type="PANTHER" id="PTHR12734:SF0">
    <property type="entry name" value="18S RRNA (GUANINE-N(7))-METHYLTRANSFERASE-RELATED"/>
    <property type="match status" value="1"/>
</dbReference>
<dbReference type="eggNOG" id="KOG1541">
    <property type="taxonomic scope" value="Eukaryota"/>
</dbReference>
<dbReference type="GO" id="GO:0016435">
    <property type="term" value="F:rRNA (guanine) methyltransferase activity"/>
    <property type="evidence" value="ECO:0007669"/>
    <property type="project" value="InterPro"/>
</dbReference>
<dbReference type="HOGENOM" id="CLU_055194_2_0_1"/>
<reference evidence="4" key="1">
    <citation type="journal article" date="2013" name="Nature">
        <title>Pan genome of the phytoplankton Emiliania underpins its global distribution.</title>
        <authorList>
            <person name="Read B.A."/>
            <person name="Kegel J."/>
            <person name="Klute M.J."/>
            <person name="Kuo A."/>
            <person name="Lefebvre S.C."/>
            <person name="Maumus F."/>
            <person name="Mayer C."/>
            <person name="Miller J."/>
            <person name="Monier A."/>
            <person name="Salamov A."/>
            <person name="Young J."/>
            <person name="Aguilar M."/>
            <person name="Claverie J.M."/>
            <person name="Frickenhaus S."/>
            <person name="Gonzalez K."/>
            <person name="Herman E.K."/>
            <person name="Lin Y.C."/>
            <person name="Napier J."/>
            <person name="Ogata H."/>
            <person name="Sarno A.F."/>
            <person name="Shmutz J."/>
            <person name="Schroeder D."/>
            <person name="de Vargas C."/>
            <person name="Verret F."/>
            <person name="von Dassow P."/>
            <person name="Valentin K."/>
            <person name="Van de Peer Y."/>
            <person name="Wheeler G."/>
            <person name="Dacks J.B."/>
            <person name="Delwiche C.F."/>
            <person name="Dyhrman S.T."/>
            <person name="Glockner G."/>
            <person name="John U."/>
            <person name="Richards T."/>
            <person name="Worden A.Z."/>
            <person name="Zhang X."/>
            <person name="Grigoriev I.V."/>
            <person name="Allen A.E."/>
            <person name="Bidle K."/>
            <person name="Borodovsky M."/>
            <person name="Bowler C."/>
            <person name="Brownlee C."/>
            <person name="Cock J.M."/>
            <person name="Elias M."/>
            <person name="Gladyshev V.N."/>
            <person name="Groth M."/>
            <person name="Guda C."/>
            <person name="Hadaegh A."/>
            <person name="Iglesias-Rodriguez M.D."/>
            <person name="Jenkins J."/>
            <person name="Jones B.M."/>
            <person name="Lawson T."/>
            <person name="Leese F."/>
            <person name="Lindquist E."/>
            <person name="Lobanov A."/>
            <person name="Lomsadze A."/>
            <person name="Malik S.B."/>
            <person name="Marsh M.E."/>
            <person name="Mackinder L."/>
            <person name="Mock T."/>
            <person name="Mueller-Roeber B."/>
            <person name="Pagarete A."/>
            <person name="Parker M."/>
            <person name="Probert I."/>
            <person name="Quesneville H."/>
            <person name="Raines C."/>
            <person name="Rensing S.A."/>
            <person name="Riano-Pachon D.M."/>
            <person name="Richier S."/>
            <person name="Rokitta S."/>
            <person name="Shiraiwa Y."/>
            <person name="Soanes D.M."/>
            <person name="van der Giezen M."/>
            <person name="Wahlund T.M."/>
            <person name="Williams B."/>
            <person name="Wilson W."/>
            <person name="Wolfe G."/>
            <person name="Wurch L.L."/>
        </authorList>
    </citation>
    <scope>NUCLEOTIDE SEQUENCE</scope>
</reference>
<dbReference type="InterPro" id="IPR013216">
    <property type="entry name" value="Methyltransf_11"/>
</dbReference>
<dbReference type="InterPro" id="IPR029063">
    <property type="entry name" value="SAM-dependent_MTases_sf"/>
</dbReference>
<feature type="region of interest" description="Disordered" evidence="1">
    <location>
        <begin position="201"/>
        <end position="229"/>
    </location>
</feature>
<protein>
    <recommendedName>
        <fullName evidence="2">Methyltransferase type 11 domain-containing protein</fullName>
    </recommendedName>
</protein>
<proteinExistence type="predicted"/>
<dbReference type="STRING" id="2903.R1BJQ8"/>
<dbReference type="AlphaFoldDB" id="A0A0D3IEN7"/>
<evidence type="ECO:0000313" key="3">
    <source>
        <dbReference type="EnsemblProtists" id="EOD09722"/>
    </source>
</evidence>
<dbReference type="KEGG" id="ehx:EMIHUDRAFT_558207"/>
<dbReference type="InterPro" id="IPR039769">
    <property type="entry name" value="Bud23-like"/>
</dbReference>
<dbReference type="GO" id="GO:0070476">
    <property type="term" value="P:rRNA (guanine-N7)-methylation"/>
    <property type="evidence" value="ECO:0007669"/>
    <property type="project" value="InterPro"/>
</dbReference>
<sequence>MSRPERTAAAQAFYDPAEAAKYSASARMGRTQRHLAERALHLLDIRQPGALLLDLGCGTGYSGAPLERAGHAWVGLDLSESMLRAARAPGKRRDVLCADLGAPLWLRRRVFDGAVSISAVQWLCHATANGHDPAKRVRTFFRGLKAVLVPGARAVLQLYPEQPEHMDWRHGRTLLASRPRHARRRLPALRAVKEALPCADVAEPGGGGGGREEARSGVASGGGRRWRREAERREARSACENFEEICCVELGGGGWVRL</sequence>
<feature type="domain" description="Methyltransferase type 11" evidence="2">
    <location>
        <begin position="53"/>
        <end position="152"/>
    </location>
</feature>
<evidence type="ECO:0000313" key="4">
    <source>
        <dbReference type="Proteomes" id="UP000013827"/>
    </source>
</evidence>
<evidence type="ECO:0000256" key="1">
    <source>
        <dbReference type="SAM" id="MobiDB-lite"/>
    </source>
</evidence>
<organism evidence="3 4">
    <name type="scientific">Emiliania huxleyi (strain CCMP1516)</name>
    <dbReference type="NCBI Taxonomy" id="280463"/>
    <lineage>
        <taxon>Eukaryota</taxon>
        <taxon>Haptista</taxon>
        <taxon>Haptophyta</taxon>
        <taxon>Prymnesiophyceae</taxon>
        <taxon>Isochrysidales</taxon>
        <taxon>Noelaerhabdaceae</taxon>
        <taxon>Emiliania</taxon>
    </lineage>
</organism>
<evidence type="ECO:0000259" key="2">
    <source>
        <dbReference type="Pfam" id="PF08241"/>
    </source>
</evidence>
<dbReference type="GO" id="GO:0005730">
    <property type="term" value="C:nucleolus"/>
    <property type="evidence" value="ECO:0007669"/>
    <property type="project" value="TreeGrafter"/>
</dbReference>
<dbReference type="Gene3D" id="3.40.50.150">
    <property type="entry name" value="Vaccinia Virus protein VP39"/>
    <property type="match status" value="1"/>
</dbReference>
<name>A0A0D3IEN7_EMIH1</name>
<dbReference type="Proteomes" id="UP000013827">
    <property type="component" value="Unassembled WGS sequence"/>
</dbReference>
<dbReference type="CDD" id="cd02440">
    <property type="entry name" value="AdoMet_MTases"/>
    <property type="match status" value="1"/>
</dbReference>
<dbReference type="RefSeq" id="XP_005762151.1">
    <property type="nucleotide sequence ID" value="XM_005762094.1"/>
</dbReference>
<dbReference type="SUPFAM" id="SSF53335">
    <property type="entry name" value="S-adenosyl-L-methionine-dependent methyltransferases"/>
    <property type="match status" value="1"/>
</dbReference>
<dbReference type="Pfam" id="PF08241">
    <property type="entry name" value="Methyltransf_11"/>
    <property type="match status" value="1"/>
</dbReference>
<dbReference type="EnsemblProtists" id="EOD09722">
    <property type="protein sequence ID" value="EOD09722"/>
    <property type="gene ID" value="EMIHUDRAFT_558207"/>
</dbReference>
<reference evidence="3" key="2">
    <citation type="submission" date="2024-10" db="UniProtKB">
        <authorList>
            <consortium name="EnsemblProtists"/>
        </authorList>
    </citation>
    <scope>IDENTIFICATION</scope>
</reference>